<feature type="compositionally biased region" description="Polar residues" evidence="1">
    <location>
        <begin position="50"/>
        <end position="63"/>
    </location>
</feature>
<evidence type="ECO:0000256" key="1">
    <source>
        <dbReference type="SAM" id="MobiDB-lite"/>
    </source>
</evidence>
<dbReference type="AlphaFoldDB" id="A0AAD9K369"/>
<dbReference type="EMBL" id="JAODUP010000075">
    <property type="protein sequence ID" value="KAK2163701.1"/>
    <property type="molecule type" value="Genomic_DNA"/>
</dbReference>
<reference evidence="2" key="1">
    <citation type="journal article" date="2023" name="Mol. Biol. Evol.">
        <title>Third-Generation Sequencing Reveals the Adaptive Role of the Epigenome in Three Deep-Sea Polychaetes.</title>
        <authorList>
            <person name="Perez M."/>
            <person name="Aroh O."/>
            <person name="Sun Y."/>
            <person name="Lan Y."/>
            <person name="Juniper S.K."/>
            <person name="Young C.R."/>
            <person name="Angers B."/>
            <person name="Qian P.Y."/>
        </authorList>
    </citation>
    <scope>NUCLEOTIDE SEQUENCE</scope>
    <source>
        <strain evidence="2">P08H-3</strain>
    </source>
</reference>
<proteinExistence type="predicted"/>
<dbReference type="Proteomes" id="UP001208570">
    <property type="component" value="Unassembled WGS sequence"/>
</dbReference>
<accession>A0AAD9K369</accession>
<feature type="compositionally biased region" description="Polar residues" evidence="1">
    <location>
        <begin position="28"/>
        <end position="40"/>
    </location>
</feature>
<organism evidence="2 3">
    <name type="scientific">Paralvinella palmiformis</name>
    <dbReference type="NCBI Taxonomy" id="53620"/>
    <lineage>
        <taxon>Eukaryota</taxon>
        <taxon>Metazoa</taxon>
        <taxon>Spiralia</taxon>
        <taxon>Lophotrochozoa</taxon>
        <taxon>Annelida</taxon>
        <taxon>Polychaeta</taxon>
        <taxon>Sedentaria</taxon>
        <taxon>Canalipalpata</taxon>
        <taxon>Terebellida</taxon>
        <taxon>Terebelliformia</taxon>
        <taxon>Alvinellidae</taxon>
        <taxon>Paralvinella</taxon>
    </lineage>
</organism>
<protein>
    <submittedName>
        <fullName evidence="2">Uncharacterized protein</fullName>
    </submittedName>
</protein>
<gene>
    <name evidence="2" type="ORF">LSH36_75g11009</name>
</gene>
<comment type="caution">
    <text evidence="2">The sequence shown here is derived from an EMBL/GenBank/DDBJ whole genome shotgun (WGS) entry which is preliminary data.</text>
</comment>
<evidence type="ECO:0000313" key="2">
    <source>
        <dbReference type="EMBL" id="KAK2163701.1"/>
    </source>
</evidence>
<keyword evidence="3" id="KW-1185">Reference proteome</keyword>
<name>A0AAD9K369_9ANNE</name>
<feature type="compositionally biased region" description="Basic and acidic residues" evidence="1">
    <location>
        <begin position="12"/>
        <end position="23"/>
    </location>
</feature>
<feature type="region of interest" description="Disordered" evidence="1">
    <location>
        <begin position="1"/>
        <end position="88"/>
    </location>
</feature>
<evidence type="ECO:0000313" key="3">
    <source>
        <dbReference type="Proteomes" id="UP001208570"/>
    </source>
</evidence>
<sequence length="88" mass="9916">MTKMENPQYKGPGKDYRFSRDSALHIGNTANLTKFNNPNLGETPIPRVLQQESPSTARRSSLPKSIANLRKKERKAPPPPNPFGDEER</sequence>